<dbReference type="STRING" id="288705.RSal33209_0381"/>
<evidence type="ECO:0000313" key="4">
    <source>
        <dbReference type="EMBL" id="ABY22136.1"/>
    </source>
</evidence>
<proteinExistence type="inferred from homology"/>
<dbReference type="Pfam" id="PF03061">
    <property type="entry name" value="4HBT"/>
    <property type="match status" value="1"/>
</dbReference>
<dbReference type="InterPro" id="IPR006683">
    <property type="entry name" value="Thioestr_dom"/>
</dbReference>
<dbReference type="InterPro" id="IPR003736">
    <property type="entry name" value="PAAI_dom"/>
</dbReference>
<dbReference type="NCBIfam" id="TIGR00369">
    <property type="entry name" value="unchar_dom_1"/>
    <property type="match status" value="1"/>
</dbReference>
<comment type="similarity">
    <text evidence="1">Belongs to the thioesterase PaaI family.</text>
</comment>
<sequence length="182" mass="18872">MLASTVEKLSGRTLVNAIEADSSRSKTVTWSDPLVGAELAKTMSGLAYMQAMIDGKIPPPPISGLMNMTAVSAETGLVTFACTPDESQYNPIGTVHGGLVCTLLDSVCGCAVQTTLPAGQSYTSLEIKINYLRPVLAHTGELIAVGRVTKPGSSAAFAEGEIRDQAGKLIATASSTLLVFPV</sequence>
<organism evidence="4 5">
    <name type="scientific">Renibacterium salmoninarum (strain ATCC 33209 / DSM 20767 / JCM 11484 / NBRC 15589 / NCIMB 2235)</name>
    <dbReference type="NCBI Taxonomy" id="288705"/>
    <lineage>
        <taxon>Bacteria</taxon>
        <taxon>Bacillati</taxon>
        <taxon>Actinomycetota</taxon>
        <taxon>Actinomycetes</taxon>
        <taxon>Micrococcales</taxon>
        <taxon>Micrococcaceae</taxon>
        <taxon>Renibacterium</taxon>
    </lineage>
</organism>
<dbReference type="PANTHER" id="PTHR21660:SF1">
    <property type="entry name" value="ACYL-COENZYME A THIOESTERASE 13"/>
    <property type="match status" value="1"/>
</dbReference>
<evidence type="ECO:0000256" key="2">
    <source>
        <dbReference type="ARBA" id="ARBA00022801"/>
    </source>
</evidence>
<protein>
    <submittedName>
        <fullName evidence="4">Thioesterase family protein</fullName>
    </submittedName>
</protein>
<dbReference type="EMBL" id="CP000910">
    <property type="protein sequence ID" value="ABY22136.1"/>
    <property type="molecule type" value="Genomic_DNA"/>
</dbReference>
<evidence type="ECO:0000259" key="3">
    <source>
        <dbReference type="Pfam" id="PF03061"/>
    </source>
</evidence>
<dbReference type="KEGG" id="rsa:RSal33209_0381"/>
<gene>
    <name evidence="4" type="ordered locus">RSal33209_0381</name>
</gene>
<dbReference type="PANTHER" id="PTHR21660">
    <property type="entry name" value="THIOESTERASE SUPERFAMILY MEMBER-RELATED"/>
    <property type="match status" value="1"/>
</dbReference>
<evidence type="ECO:0000313" key="5">
    <source>
        <dbReference type="Proteomes" id="UP000002007"/>
    </source>
</evidence>
<dbReference type="HOGENOM" id="CLU_089876_3_0_11"/>
<dbReference type="Gene3D" id="3.10.129.10">
    <property type="entry name" value="Hotdog Thioesterase"/>
    <property type="match status" value="1"/>
</dbReference>
<keyword evidence="2" id="KW-0378">Hydrolase</keyword>
<reference evidence="5" key="1">
    <citation type="journal article" date="2008" name="J. Bacteriol.">
        <title>Genome sequence of the fish pathogen Renibacterium salmoninarum suggests reductive evolution away from an environmental Arthrobacter ancestor.</title>
        <authorList>
            <person name="Wiens G.D."/>
            <person name="Rockey D.D."/>
            <person name="Wu Z."/>
            <person name="Chang J."/>
            <person name="Levy R."/>
            <person name="Crane S."/>
            <person name="Chen D.S."/>
            <person name="Capri G.R."/>
            <person name="Burnett J.R."/>
            <person name="Sudheesh P.S."/>
            <person name="Schipma M.J."/>
            <person name="Burd H."/>
            <person name="Bhattacharyya A."/>
            <person name="Rhodes L.D."/>
            <person name="Kaul R."/>
            <person name="Strom M.S."/>
        </authorList>
    </citation>
    <scope>NUCLEOTIDE SEQUENCE [LARGE SCALE GENOMIC DNA]</scope>
    <source>
        <strain evidence="5">ATCC 33209 / DSM 20767 / JCM 11484 / NBRC 15589 / NCIMB 2235</strain>
    </source>
</reference>
<keyword evidence="5" id="KW-1185">Reference proteome</keyword>
<dbReference type="SUPFAM" id="SSF54637">
    <property type="entry name" value="Thioesterase/thiol ester dehydrase-isomerase"/>
    <property type="match status" value="1"/>
</dbReference>
<dbReference type="eggNOG" id="COG2050">
    <property type="taxonomic scope" value="Bacteria"/>
</dbReference>
<accession>A9WKX8</accession>
<feature type="domain" description="Thioesterase" evidence="3">
    <location>
        <begin position="93"/>
        <end position="170"/>
    </location>
</feature>
<name>A9WKX8_RENSM</name>
<dbReference type="CDD" id="cd03443">
    <property type="entry name" value="PaaI_thioesterase"/>
    <property type="match status" value="1"/>
</dbReference>
<dbReference type="Proteomes" id="UP000002007">
    <property type="component" value="Chromosome"/>
</dbReference>
<dbReference type="AlphaFoldDB" id="A9WKX8"/>
<dbReference type="InterPro" id="IPR029069">
    <property type="entry name" value="HotDog_dom_sf"/>
</dbReference>
<dbReference type="GO" id="GO:0047617">
    <property type="term" value="F:fatty acyl-CoA hydrolase activity"/>
    <property type="evidence" value="ECO:0007669"/>
    <property type="project" value="InterPro"/>
</dbReference>
<evidence type="ECO:0000256" key="1">
    <source>
        <dbReference type="ARBA" id="ARBA00008324"/>
    </source>
</evidence>
<dbReference type="InterPro" id="IPR039298">
    <property type="entry name" value="ACOT13"/>
</dbReference>